<dbReference type="HOGENOM" id="CLU_060127_0_0_1"/>
<evidence type="ECO:0000256" key="5">
    <source>
        <dbReference type="ARBA" id="ARBA00022771"/>
    </source>
</evidence>
<accession>S8B3G8</accession>
<keyword evidence="6" id="KW-0862">Zinc</keyword>
<feature type="compositionally biased region" description="Polar residues" evidence="9">
    <location>
        <begin position="53"/>
        <end position="80"/>
    </location>
</feature>
<dbReference type="InterPro" id="IPR036236">
    <property type="entry name" value="Znf_C2H2_sf"/>
</dbReference>
<keyword evidence="7" id="KW-0539">Nucleus</keyword>
<keyword evidence="12" id="KW-1185">Reference proteome</keyword>
<dbReference type="eggNOG" id="ENOG502TATJ">
    <property type="taxonomic scope" value="Eukaryota"/>
</dbReference>
<dbReference type="OrthoDB" id="6105938at2759"/>
<reference evidence="11 12" key="1">
    <citation type="journal article" date="2013" name="PLoS ONE">
        <title>Genomic and secretomic analyses reveal unique features of the lignocellulolytic enzyme system of Penicillium decumbens.</title>
        <authorList>
            <person name="Liu G."/>
            <person name="Zhang L."/>
            <person name="Wei X."/>
            <person name="Zou G."/>
            <person name="Qin Y."/>
            <person name="Ma L."/>
            <person name="Li J."/>
            <person name="Zheng H."/>
            <person name="Wang S."/>
            <person name="Wang C."/>
            <person name="Xun L."/>
            <person name="Zhao G.-P."/>
            <person name="Zhou Z."/>
            <person name="Qu Y."/>
        </authorList>
    </citation>
    <scope>NUCLEOTIDE SEQUENCE [LARGE SCALE GENOMIC DNA]</scope>
    <source>
        <strain evidence="12">114-2 / CGMCC 5302</strain>
    </source>
</reference>
<dbReference type="Proteomes" id="UP000019376">
    <property type="component" value="Unassembled WGS sequence"/>
</dbReference>
<dbReference type="GO" id="GO:0008270">
    <property type="term" value="F:zinc ion binding"/>
    <property type="evidence" value="ECO:0007669"/>
    <property type="project" value="UniProtKB-KW"/>
</dbReference>
<evidence type="ECO:0000256" key="7">
    <source>
        <dbReference type="ARBA" id="ARBA00023242"/>
    </source>
</evidence>
<dbReference type="Pfam" id="PF12171">
    <property type="entry name" value="zf-C2H2_jaz"/>
    <property type="match status" value="1"/>
</dbReference>
<sequence length="291" mass="33629">MVICVPCDRSFPTQRALEQHLQSPKHWCETCNRFFKSVDSKRKHIKSSKNHLDQANSDGVYNNHPSVSMNNRRVGSHGASTMRVTTRNDYLTPAYTGVPRNMVTPVFKMACRLRFMKPDVNVLLSYIDTQLDRMIISALIEAALRLLPPDDTPEGRLEAKDIMQQKMERANIQEIAFVNQVRDFGYQFLTEKEQRNGQLRSTPDIRFLEPILIDGHLCHWIEFKNYFGFKSNPFIASKNKKQLKRYASEIGSGAVVYKLGFEIDHIVIAGIHSFREAEVLHFLEQQSKLRK</sequence>
<comment type="subcellular location">
    <subcellularLocation>
        <location evidence="2">Cytoplasm</location>
    </subcellularLocation>
    <subcellularLocation>
        <location evidence="1">Nucleus</location>
    </subcellularLocation>
</comment>
<evidence type="ECO:0000256" key="3">
    <source>
        <dbReference type="ARBA" id="ARBA00022490"/>
    </source>
</evidence>
<dbReference type="Pfam" id="PF12874">
    <property type="entry name" value="zf-met"/>
    <property type="match status" value="1"/>
</dbReference>
<evidence type="ECO:0000256" key="4">
    <source>
        <dbReference type="ARBA" id="ARBA00022723"/>
    </source>
</evidence>
<organism evidence="11 12">
    <name type="scientific">Penicillium oxalicum (strain 114-2 / CGMCC 5302)</name>
    <name type="common">Penicillium decumbens</name>
    <dbReference type="NCBI Taxonomy" id="933388"/>
    <lineage>
        <taxon>Eukaryota</taxon>
        <taxon>Fungi</taxon>
        <taxon>Dikarya</taxon>
        <taxon>Ascomycota</taxon>
        <taxon>Pezizomycotina</taxon>
        <taxon>Eurotiomycetes</taxon>
        <taxon>Eurotiomycetidae</taxon>
        <taxon>Eurotiales</taxon>
        <taxon>Aspergillaceae</taxon>
        <taxon>Penicillium</taxon>
    </lineage>
</organism>
<evidence type="ECO:0000259" key="10">
    <source>
        <dbReference type="PROSITE" id="PS00028"/>
    </source>
</evidence>
<evidence type="ECO:0000256" key="8">
    <source>
        <dbReference type="ARBA" id="ARBA00023480"/>
    </source>
</evidence>
<dbReference type="GO" id="GO:0005737">
    <property type="term" value="C:cytoplasm"/>
    <property type="evidence" value="ECO:0007669"/>
    <property type="project" value="UniProtKB-SubCell"/>
</dbReference>
<dbReference type="PANTHER" id="PTHR31661:SF1">
    <property type="entry name" value="CDAN1-INTERACTING NUCLEASE 1"/>
    <property type="match status" value="1"/>
</dbReference>
<dbReference type="AlphaFoldDB" id="S8B3G8"/>
<dbReference type="PANTHER" id="PTHR31661">
    <property type="entry name" value="SIMILAR TO CDNA SEQUENCE BC052040"/>
    <property type="match status" value="1"/>
</dbReference>
<dbReference type="InterPro" id="IPR029404">
    <property type="entry name" value="CDIN1"/>
</dbReference>
<evidence type="ECO:0000313" key="12">
    <source>
        <dbReference type="Proteomes" id="UP000019376"/>
    </source>
</evidence>
<keyword evidence="3" id="KW-0963">Cytoplasm</keyword>
<protein>
    <recommendedName>
        <fullName evidence="8">CDAN1-interacting nuclease 1</fullName>
    </recommendedName>
</protein>
<dbReference type="GO" id="GO:0005634">
    <property type="term" value="C:nucleus"/>
    <property type="evidence" value="ECO:0007669"/>
    <property type="project" value="UniProtKB-SubCell"/>
</dbReference>
<evidence type="ECO:0000256" key="9">
    <source>
        <dbReference type="SAM" id="MobiDB-lite"/>
    </source>
</evidence>
<feature type="domain" description="C2H2-type" evidence="10">
    <location>
        <begin position="4"/>
        <end position="26"/>
    </location>
</feature>
<dbReference type="PROSITE" id="PS00028">
    <property type="entry name" value="ZINC_FINGER_C2H2_1"/>
    <property type="match status" value="1"/>
</dbReference>
<dbReference type="SUPFAM" id="SSF57667">
    <property type="entry name" value="beta-beta-alpha zinc fingers"/>
    <property type="match status" value="1"/>
</dbReference>
<name>S8B3G8_PENO1</name>
<feature type="region of interest" description="Disordered" evidence="9">
    <location>
        <begin position="45"/>
        <end position="80"/>
    </location>
</feature>
<evidence type="ECO:0000256" key="2">
    <source>
        <dbReference type="ARBA" id="ARBA00004496"/>
    </source>
</evidence>
<dbReference type="EMBL" id="KB644411">
    <property type="protein sequence ID" value="EPS29052.1"/>
    <property type="molecule type" value="Genomic_DNA"/>
</dbReference>
<dbReference type="Pfam" id="PF14811">
    <property type="entry name" value="TPD"/>
    <property type="match status" value="1"/>
</dbReference>
<dbReference type="InterPro" id="IPR022755">
    <property type="entry name" value="Znf_C2H2_jaz"/>
</dbReference>
<gene>
    <name evidence="11" type="ORF">PDE_03999</name>
</gene>
<dbReference type="STRING" id="933388.S8B3G8"/>
<keyword evidence="4" id="KW-0479">Metal-binding</keyword>
<evidence type="ECO:0000313" key="11">
    <source>
        <dbReference type="EMBL" id="EPS29052.1"/>
    </source>
</evidence>
<keyword evidence="5" id="KW-0863">Zinc-finger</keyword>
<proteinExistence type="predicted"/>
<evidence type="ECO:0000256" key="1">
    <source>
        <dbReference type="ARBA" id="ARBA00004123"/>
    </source>
</evidence>
<dbReference type="InterPro" id="IPR013087">
    <property type="entry name" value="Znf_C2H2_type"/>
</dbReference>
<evidence type="ECO:0000256" key="6">
    <source>
        <dbReference type="ARBA" id="ARBA00022833"/>
    </source>
</evidence>